<organism evidence="18 19">
    <name type="scientific">Candidatus Glassbacteria bacterium RIFCSPLOWO2_12_FULL_58_11</name>
    <dbReference type="NCBI Taxonomy" id="1817867"/>
    <lineage>
        <taxon>Bacteria</taxon>
        <taxon>Candidatus Glassiibacteriota</taxon>
    </lineage>
</organism>
<comment type="catalytic activity">
    <reaction evidence="15 16">
        <text>DNA(n) + a 2'-deoxyribonucleoside 5'-triphosphate = DNA(n+1) + diphosphate</text>
        <dbReference type="Rhea" id="RHEA:22508"/>
        <dbReference type="Rhea" id="RHEA-COMP:17339"/>
        <dbReference type="Rhea" id="RHEA-COMP:17340"/>
        <dbReference type="ChEBI" id="CHEBI:33019"/>
        <dbReference type="ChEBI" id="CHEBI:61560"/>
        <dbReference type="ChEBI" id="CHEBI:173112"/>
        <dbReference type="EC" id="2.7.7.7"/>
    </reaction>
</comment>
<keyword evidence="8 16" id="KW-0235">DNA replication</keyword>
<sequence>MDRHIVHIDMDAFFVSVERTRDPSLIGKPVVVGAVEGSRGVVTSASYEARRYGIHSAMPVAAARRLCPHAVFVPGSLGVYSRVSRAIRGIFETWSPLVEMTSIDEAYIDLTGFDRCYGPVLGTVDRILRQVRETFGLELSAGVATNRLVAKIASKTAKPSGLLRVLPGCEEAFMATLPLGRVPGVGDSLGARLSGLGLSTVGELQRLDHDLLVRVFGATGEWLYAMARGKGGLRVESERPPAKSVGHSVTFSEDTVDRRFLDGVLYHLAEKVGARVRRKGMVGKTVTLRLRYSDFKTVTRAASAGAGTNCDSEIFEKARALMLPLLERRVRVRLLGVTLSGLRPADGQLGLFTAGSQVRSLRFYRTLDRLREKYGFSSVRKGRAIWLENWRRPSGEARQKAV</sequence>
<keyword evidence="11 16" id="KW-0460">Magnesium</keyword>
<dbReference type="HAMAP" id="MF_01113">
    <property type="entry name" value="DNApol_IV"/>
    <property type="match status" value="1"/>
</dbReference>
<proteinExistence type="inferred from homology"/>
<evidence type="ECO:0000313" key="18">
    <source>
        <dbReference type="EMBL" id="OGG01012.1"/>
    </source>
</evidence>
<name>A0A1F5YMA2_9BACT</name>
<keyword evidence="14 16" id="KW-0234">DNA repair</keyword>
<dbReference type="EMBL" id="MFIX01000230">
    <property type="protein sequence ID" value="OGG01012.1"/>
    <property type="molecule type" value="Genomic_DNA"/>
</dbReference>
<dbReference type="InterPro" id="IPR053848">
    <property type="entry name" value="IMS_HHH_1"/>
</dbReference>
<dbReference type="GO" id="GO:0006281">
    <property type="term" value="P:DNA repair"/>
    <property type="evidence" value="ECO:0007669"/>
    <property type="project" value="UniProtKB-UniRule"/>
</dbReference>
<dbReference type="InterPro" id="IPR050116">
    <property type="entry name" value="DNA_polymerase-Y"/>
</dbReference>
<comment type="subunit">
    <text evidence="3 16">Monomer.</text>
</comment>
<dbReference type="NCBIfam" id="NF002677">
    <property type="entry name" value="PRK02406.1"/>
    <property type="match status" value="1"/>
</dbReference>
<dbReference type="PANTHER" id="PTHR11076:SF33">
    <property type="entry name" value="DNA POLYMERASE KAPPA"/>
    <property type="match status" value="1"/>
</dbReference>
<evidence type="ECO:0000256" key="8">
    <source>
        <dbReference type="ARBA" id="ARBA00022705"/>
    </source>
</evidence>
<dbReference type="InterPro" id="IPR043502">
    <property type="entry name" value="DNA/RNA_pol_sf"/>
</dbReference>
<evidence type="ECO:0000256" key="5">
    <source>
        <dbReference type="ARBA" id="ARBA00022490"/>
    </source>
</evidence>
<evidence type="ECO:0000256" key="14">
    <source>
        <dbReference type="ARBA" id="ARBA00023204"/>
    </source>
</evidence>
<gene>
    <name evidence="16" type="primary">dinB</name>
    <name evidence="18" type="ORF">A3F83_16175</name>
</gene>
<evidence type="ECO:0000256" key="10">
    <source>
        <dbReference type="ARBA" id="ARBA00022763"/>
    </source>
</evidence>
<keyword evidence="13 16" id="KW-0238">DNA-binding</keyword>
<dbReference type="Gene3D" id="3.40.1170.60">
    <property type="match status" value="1"/>
</dbReference>
<dbReference type="Pfam" id="PF11799">
    <property type="entry name" value="IMS_C"/>
    <property type="match status" value="1"/>
</dbReference>
<dbReference type="CDD" id="cd03586">
    <property type="entry name" value="PolY_Pol_IV_kappa"/>
    <property type="match status" value="1"/>
</dbReference>
<keyword evidence="9 16" id="KW-0479">Metal-binding</keyword>
<evidence type="ECO:0000256" key="1">
    <source>
        <dbReference type="ARBA" id="ARBA00004496"/>
    </source>
</evidence>
<evidence type="ECO:0000259" key="17">
    <source>
        <dbReference type="PROSITE" id="PS50173"/>
    </source>
</evidence>
<comment type="function">
    <text evidence="16">Poorly processive, error-prone DNA polymerase involved in untargeted mutagenesis. Copies undamaged DNA at stalled replication forks, which arise in vivo from mismatched or misaligned primer ends. These misaligned primers can be extended by PolIV. Exhibits no 3'-5' exonuclease (proofreading) activity. May be involved in translesional synthesis, in conjunction with the beta clamp from PolIII.</text>
</comment>
<dbReference type="PANTHER" id="PTHR11076">
    <property type="entry name" value="DNA REPAIR POLYMERASE UMUC / TRANSFERASE FAMILY MEMBER"/>
    <property type="match status" value="1"/>
</dbReference>
<dbReference type="GO" id="GO:0042276">
    <property type="term" value="P:error-prone translesion synthesis"/>
    <property type="evidence" value="ECO:0007669"/>
    <property type="project" value="TreeGrafter"/>
</dbReference>
<evidence type="ECO:0000256" key="2">
    <source>
        <dbReference type="ARBA" id="ARBA00010945"/>
    </source>
</evidence>
<dbReference type="GO" id="GO:0000287">
    <property type="term" value="F:magnesium ion binding"/>
    <property type="evidence" value="ECO:0007669"/>
    <property type="project" value="UniProtKB-UniRule"/>
</dbReference>
<keyword evidence="12 16" id="KW-0239">DNA-directed DNA polymerase</keyword>
<dbReference type="Pfam" id="PF21999">
    <property type="entry name" value="IMS_HHH_1"/>
    <property type="match status" value="1"/>
</dbReference>
<feature type="active site" evidence="16">
    <location>
        <position position="105"/>
    </location>
</feature>
<dbReference type="InterPro" id="IPR017961">
    <property type="entry name" value="DNA_pol_Y-fam_little_finger"/>
</dbReference>
<comment type="similarity">
    <text evidence="2 16">Belongs to the DNA polymerase type-Y family.</text>
</comment>
<evidence type="ECO:0000256" key="12">
    <source>
        <dbReference type="ARBA" id="ARBA00022932"/>
    </source>
</evidence>
<dbReference type="Gene3D" id="1.10.150.20">
    <property type="entry name" value="5' to 3' exonuclease, C-terminal subdomain"/>
    <property type="match status" value="1"/>
</dbReference>
<dbReference type="AlphaFoldDB" id="A0A1F5YMA2"/>
<evidence type="ECO:0000256" key="6">
    <source>
        <dbReference type="ARBA" id="ARBA00022679"/>
    </source>
</evidence>
<dbReference type="GO" id="GO:0006261">
    <property type="term" value="P:DNA-templated DNA replication"/>
    <property type="evidence" value="ECO:0007669"/>
    <property type="project" value="UniProtKB-UniRule"/>
</dbReference>
<feature type="binding site" evidence="16">
    <location>
        <position position="104"/>
    </location>
    <ligand>
        <name>Mg(2+)</name>
        <dbReference type="ChEBI" id="CHEBI:18420"/>
    </ligand>
</feature>
<keyword evidence="10 16" id="KW-0227">DNA damage</keyword>
<evidence type="ECO:0000256" key="15">
    <source>
        <dbReference type="ARBA" id="ARBA00049244"/>
    </source>
</evidence>
<protein>
    <recommendedName>
        <fullName evidence="16">DNA polymerase IV</fullName>
        <shortName evidence="16">Pol IV</shortName>
        <ecNumber evidence="16">2.7.7.7</ecNumber>
    </recommendedName>
</protein>
<comment type="cofactor">
    <cofactor evidence="16">
        <name>Mg(2+)</name>
        <dbReference type="ChEBI" id="CHEBI:18420"/>
    </cofactor>
    <text evidence="16">Binds 2 magnesium ions per subunit.</text>
</comment>
<dbReference type="STRING" id="1817867.A3F83_16175"/>
<dbReference type="PROSITE" id="PS50173">
    <property type="entry name" value="UMUC"/>
    <property type="match status" value="1"/>
</dbReference>
<evidence type="ECO:0000313" key="19">
    <source>
        <dbReference type="Proteomes" id="UP000179129"/>
    </source>
</evidence>
<evidence type="ECO:0000256" key="13">
    <source>
        <dbReference type="ARBA" id="ARBA00023125"/>
    </source>
</evidence>
<dbReference type="InterPro" id="IPR043128">
    <property type="entry name" value="Rev_trsase/Diguanyl_cyclase"/>
</dbReference>
<dbReference type="InterPro" id="IPR036775">
    <property type="entry name" value="DNA_pol_Y-fam_lit_finger_sf"/>
</dbReference>
<evidence type="ECO:0000256" key="4">
    <source>
        <dbReference type="ARBA" id="ARBA00022457"/>
    </source>
</evidence>
<keyword evidence="4 16" id="KW-0515">Mutator protein</keyword>
<dbReference type="InterPro" id="IPR001126">
    <property type="entry name" value="UmuC"/>
</dbReference>
<feature type="site" description="Substrate discrimination" evidence="16">
    <location>
        <position position="14"/>
    </location>
</feature>
<dbReference type="SUPFAM" id="SSF100879">
    <property type="entry name" value="Lesion bypass DNA polymerase (Y-family), little finger domain"/>
    <property type="match status" value="1"/>
</dbReference>
<keyword evidence="7 16" id="KW-0548">Nucleotidyltransferase</keyword>
<evidence type="ECO:0000256" key="3">
    <source>
        <dbReference type="ARBA" id="ARBA00011245"/>
    </source>
</evidence>
<dbReference type="InterPro" id="IPR022880">
    <property type="entry name" value="DNApol_IV"/>
</dbReference>
<dbReference type="FunFam" id="3.30.1490.100:FF:000004">
    <property type="entry name" value="DNA polymerase IV"/>
    <property type="match status" value="1"/>
</dbReference>
<dbReference type="GO" id="GO:0005829">
    <property type="term" value="C:cytosol"/>
    <property type="evidence" value="ECO:0007669"/>
    <property type="project" value="TreeGrafter"/>
</dbReference>
<comment type="subcellular location">
    <subcellularLocation>
        <location evidence="1 16">Cytoplasm</location>
    </subcellularLocation>
</comment>
<dbReference type="Gene3D" id="3.30.1490.100">
    <property type="entry name" value="DNA polymerase, Y-family, little finger domain"/>
    <property type="match status" value="1"/>
</dbReference>
<comment type="caution">
    <text evidence="18">The sequence shown here is derived from an EMBL/GenBank/DDBJ whole genome shotgun (WGS) entry which is preliminary data.</text>
</comment>
<dbReference type="SUPFAM" id="SSF56672">
    <property type="entry name" value="DNA/RNA polymerases"/>
    <property type="match status" value="1"/>
</dbReference>
<keyword evidence="5 16" id="KW-0963">Cytoplasm</keyword>
<dbReference type="GO" id="GO:0003887">
    <property type="term" value="F:DNA-directed DNA polymerase activity"/>
    <property type="evidence" value="ECO:0007669"/>
    <property type="project" value="UniProtKB-UniRule"/>
</dbReference>
<dbReference type="EC" id="2.7.7.7" evidence="16"/>
<dbReference type="Proteomes" id="UP000179129">
    <property type="component" value="Unassembled WGS sequence"/>
</dbReference>
<dbReference type="GO" id="GO:0003684">
    <property type="term" value="F:damaged DNA binding"/>
    <property type="evidence" value="ECO:0007669"/>
    <property type="project" value="InterPro"/>
</dbReference>
<dbReference type="Gene3D" id="3.30.70.270">
    <property type="match status" value="1"/>
</dbReference>
<accession>A0A1F5YMA2</accession>
<dbReference type="GO" id="GO:0009432">
    <property type="term" value="P:SOS response"/>
    <property type="evidence" value="ECO:0007669"/>
    <property type="project" value="TreeGrafter"/>
</dbReference>
<evidence type="ECO:0000256" key="16">
    <source>
        <dbReference type="HAMAP-Rule" id="MF_01113"/>
    </source>
</evidence>
<dbReference type="Pfam" id="PF00817">
    <property type="entry name" value="IMS"/>
    <property type="match status" value="1"/>
</dbReference>
<feature type="binding site" evidence="16">
    <location>
        <position position="9"/>
    </location>
    <ligand>
        <name>Mg(2+)</name>
        <dbReference type="ChEBI" id="CHEBI:18420"/>
    </ligand>
</feature>
<evidence type="ECO:0000256" key="9">
    <source>
        <dbReference type="ARBA" id="ARBA00022723"/>
    </source>
</evidence>
<evidence type="ECO:0000256" key="7">
    <source>
        <dbReference type="ARBA" id="ARBA00022695"/>
    </source>
</evidence>
<evidence type="ECO:0000256" key="11">
    <source>
        <dbReference type="ARBA" id="ARBA00022842"/>
    </source>
</evidence>
<keyword evidence="6 16" id="KW-0808">Transferase</keyword>
<feature type="domain" description="UmuC" evidence="17">
    <location>
        <begin position="5"/>
        <end position="186"/>
    </location>
</feature>
<reference evidence="18 19" key="1">
    <citation type="journal article" date="2016" name="Nat. Commun.">
        <title>Thousands of microbial genomes shed light on interconnected biogeochemical processes in an aquifer system.</title>
        <authorList>
            <person name="Anantharaman K."/>
            <person name="Brown C.T."/>
            <person name="Hug L.A."/>
            <person name="Sharon I."/>
            <person name="Castelle C.J."/>
            <person name="Probst A.J."/>
            <person name="Thomas B.C."/>
            <person name="Singh A."/>
            <person name="Wilkins M.J."/>
            <person name="Karaoz U."/>
            <person name="Brodie E.L."/>
            <person name="Williams K.H."/>
            <person name="Hubbard S.S."/>
            <person name="Banfield J.F."/>
        </authorList>
    </citation>
    <scope>NUCLEOTIDE SEQUENCE [LARGE SCALE GENOMIC DNA]</scope>
</reference>
<dbReference type="FunFam" id="3.40.1170.60:FF:000001">
    <property type="entry name" value="DNA polymerase IV"/>
    <property type="match status" value="1"/>
</dbReference>